<protein>
    <submittedName>
        <fullName evidence="3">Urease accessory protein</fullName>
    </submittedName>
</protein>
<dbReference type="PATRIC" id="fig|413882.6.peg.4641"/>
<name>A0A0G3BSZ8_9BURK</name>
<gene>
    <name evidence="3" type="primary">ureJ</name>
    <name evidence="3" type="ORF">AAW51_4442</name>
</gene>
<feature type="transmembrane region" description="Helical" evidence="1">
    <location>
        <begin position="151"/>
        <end position="175"/>
    </location>
</feature>
<dbReference type="EMBL" id="CP011371">
    <property type="protein sequence ID" value="AKJ31133.1"/>
    <property type="molecule type" value="Genomic_DNA"/>
</dbReference>
<feature type="transmembrane region" description="Helical" evidence="1">
    <location>
        <begin position="187"/>
        <end position="206"/>
    </location>
</feature>
<dbReference type="InterPro" id="IPR007038">
    <property type="entry name" value="HupE_UreJ"/>
</dbReference>
<reference evidence="3 4" key="1">
    <citation type="submission" date="2015-05" db="EMBL/GenBank/DDBJ databases">
        <authorList>
            <person name="Tang B."/>
            <person name="Yu Y."/>
        </authorList>
    </citation>
    <scope>NUCLEOTIDE SEQUENCE [LARGE SCALE GENOMIC DNA]</scope>
    <source>
        <strain evidence="3 4">DSM 7029</strain>
    </source>
</reference>
<dbReference type="PIRSF" id="PIRSF016919">
    <property type="entry name" value="HupE_UreJ"/>
    <property type="match status" value="1"/>
</dbReference>
<dbReference type="STRING" id="413882.AAW51_4442"/>
<dbReference type="AlphaFoldDB" id="A0A0G3BSZ8"/>
<dbReference type="Proteomes" id="UP000035352">
    <property type="component" value="Chromosome"/>
</dbReference>
<feature type="chain" id="PRO_5005184060" evidence="2">
    <location>
        <begin position="32"/>
        <end position="207"/>
    </location>
</feature>
<evidence type="ECO:0000313" key="3">
    <source>
        <dbReference type="EMBL" id="AKJ31133.1"/>
    </source>
</evidence>
<feature type="transmembrane region" description="Helical" evidence="1">
    <location>
        <begin position="43"/>
        <end position="67"/>
    </location>
</feature>
<feature type="transmembrane region" description="Helical" evidence="1">
    <location>
        <begin position="128"/>
        <end position="145"/>
    </location>
</feature>
<dbReference type="Pfam" id="PF04955">
    <property type="entry name" value="HupE_UreJ"/>
    <property type="match status" value="1"/>
</dbReference>
<keyword evidence="1" id="KW-0812">Transmembrane</keyword>
<accession>A0A0G3BSZ8</accession>
<keyword evidence="2" id="KW-0732">Signal</keyword>
<dbReference type="KEGG" id="pbh:AAW51_4442"/>
<keyword evidence="1" id="KW-1133">Transmembrane helix</keyword>
<feature type="signal peptide" evidence="2">
    <location>
        <begin position="1"/>
        <end position="31"/>
    </location>
</feature>
<organism evidence="3 4">
    <name type="scientific">Caldimonas brevitalea</name>
    <dbReference type="NCBI Taxonomy" id="413882"/>
    <lineage>
        <taxon>Bacteria</taxon>
        <taxon>Pseudomonadati</taxon>
        <taxon>Pseudomonadota</taxon>
        <taxon>Betaproteobacteria</taxon>
        <taxon>Burkholderiales</taxon>
        <taxon>Sphaerotilaceae</taxon>
        <taxon>Caldimonas</taxon>
    </lineage>
</organism>
<keyword evidence="1" id="KW-0472">Membrane</keyword>
<evidence type="ECO:0000256" key="1">
    <source>
        <dbReference type="SAM" id="Phobius"/>
    </source>
</evidence>
<sequence length="207" mass="20561">MMPMTRSLPCSLLRAGLAALSLCVTSLPALAHAGADAGGHHGFWAGVSHPLLGWDHLAAMLAVGFQAGTAAGHDPARRWVGPLAFCALLLAGALAARGGWLPGGLEVTLAVSLLVFGLLAASGRRWPPAGVAALVGGFALFHGAAHGHELAGAAALAGMLLATALLHAAGIALGTAARARGALWRRLPGALVAGLGAWAVAPLWMAA</sequence>
<evidence type="ECO:0000313" key="4">
    <source>
        <dbReference type="Proteomes" id="UP000035352"/>
    </source>
</evidence>
<proteinExistence type="predicted"/>
<feature type="transmembrane region" description="Helical" evidence="1">
    <location>
        <begin position="103"/>
        <end position="121"/>
    </location>
</feature>
<feature type="transmembrane region" description="Helical" evidence="1">
    <location>
        <begin position="79"/>
        <end position="97"/>
    </location>
</feature>
<evidence type="ECO:0000256" key="2">
    <source>
        <dbReference type="SAM" id="SignalP"/>
    </source>
</evidence>
<keyword evidence="4" id="KW-1185">Reference proteome</keyword>